<dbReference type="EMBL" id="CP002360">
    <property type="protein sequence ID" value="AEE95631.1"/>
    <property type="molecule type" value="Genomic_DNA"/>
</dbReference>
<proteinExistence type="predicted"/>
<dbReference type="AlphaFoldDB" id="F3ZYA6"/>
<evidence type="ECO:0008006" key="3">
    <source>
        <dbReference type="Google" id="ProtNLM"/>
    </source>
</evidence>
<accession>F3ZYA6</accession>
<dbReference type="InterPro" id="IPR024208">
    <property type="entry name" value="DUF3842"/>
</dbReference>
<gene>
    <name evidence="1" type="ordered locus">Mahau_0415</name>
</gene>
<dbReference type="RefSeq" id="WP_013780064.1">
    <property type="nucleotide sequence ID" value="NC_015520.1"/>
</dbReference>
<evidence type="ECO:0000313" key="2">
    <source>
        <dbReference type="Proteomes" id="UP000008457"/>
    </source>
</evidence>
<sequence length="138" mass="14432">MRIAVVDGQGGGIGRHIVDKLRRELPDETEILALGTNAWATAQMLKAGANDGATGEAAIIWNVDKVDVITGTVGILMAHAMMGELTPAIACAVAASSARKILLPVNRCGVDIVGVEAKPLPHLIDDMVEMIKAVAEVR</sequence>
<keyword evidence="2" id="KW-1185">Reference proteome</keyword>
<dbReference type="KEGG" id="mas:Mahau_0415"/>
<protein>
    <recommendedName>
        <fullName evidence="3">DUF3842 family protein</fullName>
    </recommendedName>
</protein>
<reference evidence="1 2" key="2">
    <citation type="journal article" date="2011" name="Stand. Genomic Sci.">
        <title>Complete genome sequence of Mahella australiensis type strain (50-1 BON).</title>
        <authorList>
            <person name="Sikorski J."/>
            <person name="Teshima H."/>
            <person name="Nolan M."/>
            <person name="Lucas S."/>
            <person name="Hammon N."/>
            <person name="Deshpande S."/>
            <person name="Cheng J.F."/>
            <person name="Pitluck S."/>
            <person name="Liolios K."/>
            <person name="Pagani I."/>
            <person name="Ivanova N."/>
            <person name="Huntemann M."/>
            <person name="Mavromatis K."/>
            <person name="Ovchinikova G."/>
            <person name="Pati A."/>
            <person name="Tapia R."/>
            <person name="Han C."/>
            <person name="Goodwin L."/>
            <person name="Chen A."/>
            <person name="Palaniappan K."/>
            <person name="Land M."/>
            <person name="Hauser L."/>
            <person name="Ngatchou-Djao O.D."/>
            <person name="Rohde M."/>
            <person name="Pukall R."/>
            <person name="Spring S."/>
            <person name="Abt B."/>
            <person name="Goker M."/>
            <person name="Detter J.C."/>
            <person name="Woyke T."/>
            <person name="Bristow J."/>
            <person name="Markowitz V."/>
            <person name="Hugenholtz P."/>
            <person name="Eisen J.A."/>
            <person name="Kyrpides N.C."/>
            <person name="Klenk H.P."/>
            <person name="Lapidus A."/>
        </authorList>
    </citation>
    <scope>NUCLEOTIDE SEQUENCE [LARGE SCALE GENOMIC DNA]</scope>
    <source>
        <strain evidence="2">DSM 15567 / CIP 107919 / 50-1 BON</strain>
    </source>
</reference>
<dbReference type="Proteomes" id="UP000008457">
    <property type="component" value="Chromosome"/>
</dbReference>
<dbReference type="HOGENOM" id="CLU_130373_0_0_9"/>
<dbReference type="OrthoDB" id="9797117at2"/>
<reference evidence="2" key="1">
    <citation type="submission" date="2010-11" db="EMBL/GenBank/DDBJ databases">
        <title>The complete genome of Mahella australiensis DSM 15567.</title>
        <authorList>
            <consortium name="US DOE Joint Genome Institute (JGI-PGF)"/>
            <person name="Lucas S."/>
            <person name="Copeland A."/>
            <person name="Lapidus A."/>
            <person name="Bruce D."/>
            <person name="Goodwin L."/>
            <person name="Pitluck S."/>
            <person name="Kyrpides N."/>
            <person name="Mavromatis K."/>
            <person name="Pagani I."/>
            <person name="Ivanova N."/>
            <person name="Teshima H."/>
            <person name="Brettin T."/>
            <person name="Detter J.C."/>
            <person name="Han C."/>
            <person name="Tapia R."/>
            <person name="Land M."/>
            <person name="Hauser L."/>
            <person name="Markowitz V."/>
            <person name="Cheng J.-F."/>
            <person name="Hugenholtz P."/>
            <person name="Woyke T."/>
            <person name="Wu D."/>
            <person name="Spring S."/>
            <person name="Pukall R."/>
            <person name="Steenblock K."/>
            <person name="Schneider S."/>
            <person name="Klenk H.-P."/>
            <person name="Eisen J.A."/>
        </authorList>
    </citation>
    <scope>NUCLEOTIDE SEQUENCE [LARGE SCALE GENOMIC DNA]</scope>
    <source>
        <strain evidence="2">DSM 15567 / CIP 107919 / 50-1 BON</strain>
    </source>
</reference>
<dbReference type="eggNOG" id="ENOG503194H">
    <property type="taxonomic scope" value="Bacteria"/>
</dbReference>
<dbReference type="STRING" id="697281.Mahau_0415"/>
<evidence type="ECO:0000313" key="1">
    <source>
        <dbReference type="EMBL" id="AEE95631.1"/>
    </source>
</evidence>
<name>F3ZYA6_MAHA5</name>
<organism evidence="1 2">
    <name type="scientific">Mahella australiensis (strain DSM 15567 / CIP 107919 / 50-1 BON)</name>
    <dbReference type="NCBI Taxonomy" id="697281"/>
    <lineage>
        <taxon>Bacteria</taxon>
        <taxon>Bacillati</taxon>
        <taxon>Bacillota</taxon>
        <taxon>Clostridia</taxon>
        <taxon>Thermoanaerobacterales</taxon>
        <taxon>Thermoanaerobacterales Family IV. Incertae Sedis</taxon>
        <taxon>Mahella</taxon>
    </lineage>
</organism>
<dbReference type="Pfam" id="PF12953">
    <property type="entry name" value="DUF3842"/>
    <property type="match status" value="1"/>
</dbReference>